<organism evidence="2 3">
    <name type="scientific">Microbacterium thalli</name>
    <dbReference type="NCBI Taxonomy" id="3027921"/>
    <lineage>
        <taxon>Bacteria</taxon>
        <taxon>Bacillati</taxon>
        <taxon>Actinomycetota</taxon>
        <taxon>Actinomycetes</taxon>
        <taxon>Micrococcales</taxon>
        <taxon>Microbacteriaceae</taxon>
        <taxon>Microbacterium</taxon>
    </lineage>
</organism>
<comment type="caution">
    <text evidence="2">The sequence shown here is derived from an EMBL/GenBank/DDBJ whole genome shotgun (WGS) entry which is preliminary data.</text>
</comment>
<dbReference type="Proteomes" id="UP001218170">
    <property type="component" value="Unassembled WGS sequence"/>
</dbReference>
<evidence type="ECO:0000313" key="2">
    <source>
        <dbReference type="EMBL" id="MDD7962161.1"/>
    </source>
</evidence>
<proteinExistence type="predicted"/>
<keyword evidence="1" id="KW-0812">Transmembrane</keyword>
<evidence type="ECO:0000313" key="3">
    <source>
        <dbReference type="Proteomes" id="UP001218170"/>
    </source>
</evidence>
<dbReference type="RefSeq" id="WP_274264354.1">
    <property type="nucleotide sequence ID" value="NZ_JAQZCI010000002.1"/>
</dbReference>
<keyword evidence="3" id="KW-1185">Reference proteome</keyword>
<name>A0ABT5SJ10_9MICO</name>
<keyword evidence="1" id="KW-1133">Transmembrane helix</keyword>
<reference evidence="2 3" key="1">
    <citation type="submission" date="2023-02" db="EMBL/GenBank/DDBJ databases">
        <title>Study of novel species of the Microbacterium genus.</title>
        <authorList>
            <person name="Arroyo-Herrera I."/>
            <person name="Roman-Ponce B."/>
            <person name="Vasquez-Murrieta M.S."/>
        </authorList>
    </citation>
    <scope>NUCLEOTIDE SEQUENCE [LARGE SCALE GENOMIC DNA]</scope>
    <source>
        <strain evidence="2 3">NE1TT3</strain>
    </source>
</reference>
<keyword evidence="1" id="KW-0472">Membrane</keyword>
<sequence>MTAALGRVLISELDSLAQAELFAAGSVSDAVEVTTARLRVGALVADRVVITDAMLLDGAYFLSLGPAGVAAALGRGHGPLPVVVTTQHASLAAALKARTSQRHFRWSSTSTLIGSRSRPWRSWSPAMEHAWSEWLAAADRGLLTVERQVVTTRRLDLGEAPAASAAGRALARALAAEARRSVALRLWEVADVDEAERDALRAWWMGGYFRLLALNAGADWISFDAALRESTPDAASIRIPLPATLVDWARSASTATFSLAWDASVRQRARLRERPTWSRMRDLAYAATAVSQMPTRRRVIIGAATSTAVAVAAIALAVPAWTDTPASESVTWMAFAVLFVTTFPLAAVRLLVRLLARDRRAVLTVLPKDAHA</sequence>
<protein>
    <submittedName>
        <fullName evidence="2">Uncharacterized protein</fullName>
    </submittedName>
</protein>
<gene>
    <name evidence="2" type="ORF">PUW80_07335</name>
</gene>
<feature type="transmembrane region" description="Helical" evidence="1">
    <location>
        <begin position="299"/>
        <end position="318"/>
    </location>
</feature>
<accession>A0ABT5SJ10</accession>
<feature type="transmembrane region" description="Helical" evidence="1">
    <location>
        <begin position="330"/>
        <end position="352"/>
    </location>
</feature>
<evidence type="ECO:0000256" key="1">
    <source>
        <dbReference type="SAM" id="Phobius"/>
    </source>
</evidence>
<dbReference type="EMBL" id="JAQZCI010000002">
    <property type="protein sequence ID" value="MDD7962161.1"/>
    <property type="molecule type" value="Genomic_DNA"/>
</dbReference>